<dbReference type="PANTHER" id="PTHR30032">
    <property type="entry name" value="N-ACETYLMURAMOYL-L-ALANINE AMIDASE-RELATED"/>
    <property type="match status" value="1"/>
</dbReference>
<dbReference type="STRING" id="398512.Bccel_4000"/>
<dbReference type="OrthoDB" id="9794671at2"/>
<dbReference type="EMBL" id="LGTC01000001">
    <property type="protein sequence ID" value="KNY28726.1"/>
    <property type="molecule type" value="Genomic_DNA"/>
</dbReference>
<evidence type="ECO:0000313" key="3">
    <source>
        <dbReference type="Proteomes" id="UP000036923"/>
    </source>
</evidence>
<dbReference type="RefSeq" id="WP_036936383.1">
    <property type="nucleotide sequence ID" value="NZ_JQKC01000002.1"/>
</dbReference>
<dbReference type="InterPro" id="IPR013693">
    <property type="entry name" value="SpoIID/LytB_N"/>
</dbReference>
<feature type="domain" description="Sporulation stage II protein D amidase enhancer LytB N-terminal" evidence="1">
    <location>
        <begin position="54"/>
        <end position="160"/>
    </location>
</feature>
<comment type="caution">
    <text evidence="2">The sequence shown here is derived from an EMBL/GenBank/DDBJ whole genome shotgun (WGS) entry which is preliminary data.</text>
</comment>
<dbReference type="NCBIfam" id="TIGR02669">
    <property type="entry name" value="SpoIID_LytB"/>
    <property type="match status" value="1"/>
</dbReference>
<sequence>MKNITYYALLLILIIIILPLLIVRGCSVNNVQEIEEEKISDQETEKIRFLNVKEDKIQEADLEQYIRGVVSAEMPANFELEALKAQAVAARTYFWGRYKGVYKSSDNKHPDVCICTDPAHCQAWKSKEDVYKAWGAFSAKGNWEKLTRAIRETKGIIITYNNVIANPFYHSNSGGRTENIEDVWGGKGVPYLKSVVSKGENEANVYKKTISMKEKEFIEKLSEKYSDLEFDEEDFINNIEVLSFTEGGRVSTIKVGNKVLKGNDIRSIFSLNSTNFKIEEKKETIYITTIGYGHGVGMSQWGANYLAKEGMDFEDILKYYYKGVDISQLSDY</sequence>
<evidence type="ECO:0000259" key="1">
    <source>
        <dbReference type="Pfam" id="PF08486"/>
    </source>
</evidence>
<evidence type="ECO:0000313" key="2">
    <source>
        <dbReference type="EMBL" id="KNY28726.1"/>
    </source>
</evidence>
<dbReference type="PATRIC" id="fig|398512.5.peg.4184"/>
<dbReference type="Proteomes" id="UP000036923">
    <property type="component" value="Unassembled WGS sequence"/>
</dbReference>
<dbReference type="NCBIfam" id="TIGR02870">
    <property type="entry name" value="spore_II_D"/>
    <property type="match status" value="1"/>
</dbReference>
<protein>
    <submittedName>
        <fullName evidence="2">Stage II sporulation protein D</fullName>
    </submittedName>
</protein>
<dbReference type="InterPro" id="IPR014225">
    <property type="entry name" value="Spore_II_D_firmicutes"/>
</dbReference>
<dbReference type="InterPro" id="IPR013486">
    <property type="entry name" value="SpoIID/LytB"/>
</dbReference>
<organism evidence="2 3">
    <name type="scientific">Pseudobacteroides cellulosolvens ATCC 35603 = DSM 2933</name>
    <dbReference type="NCBI Taxonomy" id="398512"/>
    <lineage>
        <taxon>Bacteria</taxon>
        <taxon>Bacillati</taxon>
        <taxon>Bacillota</taxon>
        <taxon>Clostridia</taxon>
        <taxon>Eubacteriales</taxon>
        <taxon>Oscillospiraceae</taxon>
        <taxon>Pseudobacteroides</taxon>
    </lineage>
</organism>
<dbReference type="InterPro" id="IPR051922">
    <property type="entry name" value="Bact_Sporulation_Assoc"/>
</dbReference>
<dbReference type="AlphaFoldDB" id="A0A0L6JSC8"/>
<dbReference type="GO" id="GO:0030288">
    <property type="term" value="C:outer membrane-bounded periplasmic space"/>
    <property type="evidence" value="ECO:0007669"/>
    <property type="project" value="TreeGrafter"/>
</dbReference>
<name>A0A0L6JSC8_9FIRM</name>
<reference evidence="3" key="1">
    <citation type="submission" date="2015-07" db="EMBL/GenBank/DDBJ databases">
        <title>Near-Complete Genome Sequence of the Cellulolytic Bacterium Bacteroides (Pseudobacteroides) cellulosolvens ATCC 35603.</title>
        <authorList>
            <person name="Dassa B."/>
            <person name="Utturkar S.M."/>
            <person name="Klingeman D.M."/>
            <person name="Hurt R.A."/>
            <person name="Keller M."/>
            <person name="Xu J."/>
            <person name="Reddy Y.H.K."/>
            <person name="Borovok I."/>
            <person name="Grinberg I.R."/>
            <person name="Lamed R."/>
            <person name="Zhivin O."/>
            <person name="Bayer E.A."/>
            <person name="Brown S.D."/>
        </authorList>
    </citation>
    <scope>NUCLEOTIDE SEQUENCE [LARGE SCALE GENOMIC DNA]</scope>
    <source>
        <strain evidence="3">DSM 2933</strain>
    </source>
</reference>
<gene>
    <name evidence="2" type="ORF">Bccel_4000</name>
</gene>
<dbReference type="Pfam" id="PF08486">
    <property type="entry name" value="SpoIID"/>
    <property type="match status" value="1"/>
</dbReference>
<accession>A0A0L6JSC8</accession>
<dbReference type="PANTHER" id="PTHR30032:SF4">
    <property type="entry name" value="AMIDASE ENHANCER"/>
    <property type="match status" value="1"/>
</dbReference>
<proteinExistence type="predicted"/>
<keyword evidence="3" id="KW-1185">Reference proteome</keyword>
<dbReference type="GO" id="GO:0030435">
    <property type="term" value="P:sporulation resulting in formation of a cellular spore"/>
    <property type="evidence" value="ECO:0007669"/>
    <property type="project" value="InterPro"/>
</dbReference>
<dbReference type="eggNOG" id="COG2385">
    <property type="taxonomic scope" value="Bacteria"/>
</dbReference>